<comment type="subcellular location">
    <subcellularLocation>
        <location evidence="1">Membrane</location>
        <topology evidence="1">Multi-pass membrane protein</topology>
    </subcellularLocation>
</comment>
<dbReference type="SUPFAM" id="SSF51206">
    <property type="entry name" value="cAMP-binding domain-like"/>
    <property type="match status" value="1"/>
</dbReference>
<gene>
    <name evidence="9" type="primary">LOC109464729</name>
</gene>
<evidence type="ECO:0000259" key="7">
    <source>
        <dbReference type="Pfam" id="PF04831"/>
    </source>
</evidence>
<dbReference type="InterPro" id="IPR014710">
    <property type="entry name" value="RmlC-like_jellyroll"/>
</dbReference>
<evidence type="ECO:0000313" key="9">
    <source>
        <dbReference type="RefSeq" id="XP_019617360.1"/>
    </source>
</evidence>
<dbReference type="PANTHER" id="PTHR12101:SF30">
    <property type="entry name" value="POPEYE DOMAIN-CONTAINING PROTEIN 3-LIKE PROTEIN"/>
    <property type="match status" value="1"/>
</dbReference>
<dbReference type="GO" id="GO:0030552">
    <property type="term" value="F:cAMP binding"/>
    <property type="evidence" value="ECO:0007669"/>
    <property type="project" value="TreeGrafter"/>
</dbReference>
<dbReference type="InterPro" id="IPR006916">
    <property type="entry name" value="POPDC1-3"/>
</dbReference>
<proteinExistence type="inferred from homology"/>
<dbReference type="InterPro" id="IPR055272">
    <property type="entry name" value="POPDC1-3_dom"/>
</dbReference>
<dbReference type="Proteomes" id="UP000515135">
    <property type="component" value="Unplaced"/>
</dbReference>
<evidence type="ECO:0000313" key="8">
    <source>
        <dbReference type="Proteomes" id="UP000515135"/>
    </source>
</evidence>
<dbReference type="GeneID" id="109464729"/>
<keyword evidence="5 6" id="KW-0472">Membrane</keyword>
<dbReference type="OrthoDB" id="425611at2759"/>
<dbReference type="Pfam" id="PF04831">
    <property type="entry name" value="POPDC1-3"/>
    <property type="match status" value="1"/>
</dbReference>
<evidence type="ECO:0000256" key="4">
    <source>
        <dbReference type="ARBA" id="ARBA00022989"/>
    </source>
</evidence>
<sequence length="314" mass="35168">MAETNDTGPVGIYTINESGLCDTYLPQSLNGVFQLAHVFFGLAYFGGSTLHGLLYTYICMFLGYLVFTVYGFQNACAADIGGWCFVFMILCLVQAIHSIWRMREVSFSEELTKVYEALFHPLQVPLLVYKALVECPNCQIVSLEQGNNYATEGKTPVDRLSLMISGKAVVIHDGKKLHMIGRNQFLDSPEWEAAKDQEDPGKFQVTIRAETDCVYLTWPRRDLLNLLSRRRYLARVLSAVLGRDLTNKLYILNEKVMTPRGAKYDIRLPGFSRLLGQFDLDAKGLASFVPHRFGAGPEGDRGTTGSPYAPVRPK</sequence>
<dbReference type="RefSeq" id="XP_019617360.1">
    <property type="nucleotide sequence ID" value="XM_019761801.1"/>
</dbReference>
<accession>A0A6P4XL99</accession>
<dbReference type="Gene3D" id="2.60.120.10">
    <property type="entry name" value="Jelly Rolls"/>
    <property type="match status" value="1"/>
</dbReference>
<evidence type="ECO:0000256" key="2">
    <source>
        <dbReference type="ARBA" id="ARBA00007146"/>
    </source>
</evidence>
<evidence type="ECO:0000256" key="1">
    <source>
        <dbReference type="ARBA" id="ARBA00004141"/>
    </source>
</evidence>
<dbReference type="GO" id="GO:0051146">
    <property type="term" value="P:striated muscle cell differentiation"/>
    <property type="evidence" value="ECO:0007669"/>
    <property type="project" value="TreeGrafter"/>
</dbReference>
<keyword evidence="3 6" id="KW-0812">Transmembrane</keyword>
<dbReference type="AlphaFoldDB" id="A0A6P4XL99"/>
<keyword evidence="8" id="KW-1185">Reference proteome</keyword>
<keyword evidence="4 6" id="KW-1133">Transmembrane helix</keyword>
<dbReference type="GO" id="GO:0042391">
    <property type="term" value="P:regulation of membrane potential"/>
    <property type="evidence" value="ECO:0007669"/>
    <property type="project" value="TreeGrafter"/>
</dbReference>
<name>A0A6P4XL99_BRABE</name>
<feature type="transmembrane region" description="Helical" evidence="6">
    <location>
        <begin position="80"/>
        <end position="100"/>
    </location>
</feature>
<comment type="similarity">
    <text evidence="2">Belongs to the popeye family.</text>
</comment>
<protein>
    <submittedName>
        <fullName evidence="9">Popeye domain-containing protein 3-like isoform X1</fullName>
    </submittedName>
</protein>
<dbReference type="GO" id="GO:0042383">
    <property type="term" value="C:sarcolemma"/>
    <property type="evidence" value="ECO:0007669"/>
    <property type="project" value="TreeGrafter"/>
</dbReference>
<evidence type="ECO:0000256" key="5">
    <source>
        <dbReference type="ARBA" id="ARBA00023136"/>
    </source>
</evidence>
<organism evidence="8 9">
    <name type="scientific">Branchiostoma belcheri</name>
    <name type="common">Amphioxus</name>
    <dbReference type="NCBI Taxonomy" id="7741"/>
    <lineage>
        <taxon>Eukaryota</taxon>
        <taxon>Metazoa</taxon>
        <taxon>Chordata</taxon>
        <taxon>Cephalochordata</taxon>
        <taxon>Leptocardii</taxon>
        <taxon>Amphioxiformes</taxon>
        <taxon>Branchiostomatidae</taxon>
        <taxon>Branchiostoma</taxon>
    </lineage>
</organism>
<evidence type="ECO:0000256" key="3">
    <source>
        <dbReference type="ARBA" id="ARBA00022692"/>
    </source>
</evidence>
<dbReference type="GO" id="GO:0007507">
    <property type="term" value="P:heart development"/>
    <property type="evidence" value="ECO:0007669"/>
    <property type="project" value="TreeGrafter"/>
</dbReference>
<feature type="domain" description="POPDC1-3" evidence="7">
    <location>
        <begin position="32"/>
        <end position="255"/>
    </location>
</feature>
<dbReference type="PANTHER" id="PTHR12101">
    <property type="entry name" value="POPEYE DOMAIN CONTAINING PROTEIN"/>
    <property type="match status" value="1"/>
</dbReference>
<reference evidence="9" key="1">
    <citation type="submission" date="2025-08" db="UniProtKB">
        <authorList>
            <consortium name="RefSeq"/>
        </authorList>
    </citation>
    <scope>IDENTIFICATION</scope>
    <source>
        <tissue evidence="9">Gonad</tissue>
    </source>
</reference>
<evidence type="ECO:0000256" key="6">
    <source>
        <dbReference type="SAM" id="Phobius"/>
    </source>
</evidence>
<feature type="transmembrane region" description="Helical" evidence="6">
    <location>
        <begin position="54"/>
        <end position="74"/>
    </location>
</feature>
<dbReference type="KEGG" id="bbel:109464729"/>
<dbReference type="InterPro" id="IPR018490">
    <property type="entry name" value="cNMP-bd_dom_sf"/>
</dbReference>